<comment type="caution">
    <text evidence="6">The sequence shown here is derived from an EMBL/GenBank/DDBJ whole genome shotgun (WGS) entry which is preliminary data.</text>
</comment>
<evidence type="ECO:0000256" key="3">
    <source>
        <dbReference type="ARBA" id="ARBA00022989"/>
    </source>
</evidence>
<evidence type="ECO:0000256" key="1">
    <source>
        <dbReference type="ARBA" id="ARBA00004370"/>
    </source>
</evidence>
<comment type="subcellular location">
    <subcellularLocation>
        <location evidence="1">Membrane</location>
    </subcellularLocation>
</comment>
<dbReference type="Proteomes" id="UP000247409">
    <property type="component" value="Unassembled WGS sequence"/>
</dbReference>
<feature type="transmembrane region" description="Helical" evidence="5">
    <location>
        <begin position="6"/>
        <end position="28"/>
    </location>
</feature>
<evidence type="ECO:0000256" key="4">
    <source>
        <dbReference type="ARBA" id="ARBA00023136"/>
    </source>
</evidence>
<feature type="transmembrane region" description="Helical" evidence="5">
    <location>
        <begin position="91"/>
        <end position="112"/>
    </location>
</feature>
<evidence type="ECO:0000256" key="2">
    <source>
        <dbReference type="ARBA" id="ARBA00022692"/>
    </source>
</evidence>
<dbReference type="EMBL" id="NBIV01000018">
    <property type="protein sequence ID" value="PXF47953.1"/>
    <property type="molecule type" value="Genomic_DNA"/>
</dbReference>
<dbReference type="InterPro" id="IPR001129">
    <property type="entry name" value="Membr-assoc_MAPEG"/>
</dbReference>
<sequence>MVNFSWPAFSVILAIILAYLPHFMKVALLTKFGKFDNKDPRAHTSQQSSVPEEKRALVTRLAGCHSNQIEMLGVYAAGVAANLSLKKSDTALIVFTALYVGFRALYIIFYAAPQVLRGNLRSITFVACMATVISIWSKAAF</sequence>
<keyword evidence="4 5" id="KW-0472">Membrane</keyword>
<dbReference type="PANTHER" id="PTHR35371">
    <property type="entry name" value="INNER MEMBRANE PROTEIN"/>
    <property type="match status" value="1"/>
</dbReference>
<keyword evidence="7" id="KW-1185">Reference proteome</keyword>
<protein>
    <recommendedName>
        <fullName evidence="8">Microsomal glutathione S-transferase 3</fullName>
    </recommendedName>
</protein>
<dbReference type="Gene3D" id="1.20.120.550">
    <property type="entry name" value="Membrane associated eicosanoid/glutathione metabolism-like domain"/>
    <property type="match status" value="1"/>
</dbReference>
<dbReference type="PANTHER" id="PTHR35371:SF1">
    <property type="entry name" value="BLR7753 PROTEIN"/>
    <property type="match status" value="1"/>
</dbReference>
<feature type="transmembrane region" description="Helical" evidence="5">
    <location>
        <begin position="118"/>
        <end position="136"/>
    </location>
</feature>
<accession>A0A2V3J0X5</accession>
<dbReference type="GO" id="GO:0016020">
    <property type="term" value="C:membrane"/>
    <property type="evidence" value="ECO:0007669"/>
    <property type="project" value="UniProtKB-SubCell"/>
</dbReference>
<keyword evidence="3 5" id="KW-1133">Transmembrane helix</keyword>
<dbReference type="Pfam" id="PF01124">
    <property type="entry name" value="MAPEG"/>
    <property type="match status" value="1"/>
</dbReference>
<dbReference type="InterPro" id="IPR023352">
    <property type="entry name" value="MAPEG-like_dom_sf"/>
</dbReference>
<evidence type="ECO:0000256" key="5">
    <source>
        <dbReference type="SAM" id="Phobius"/>
    </source>
</evidence>
<organism evidence="6 7">
    <name type="scientific">Gracilariopsis chorda</name>
    <dbReference type="NCBI Taxonomy" id="448386"/>
    <lineage>
        <taxon>Eukaryota</taxon>
        <taxon>Rhodophyta</taxon>
        <taxon>Florideophyceae</taxon>
        <taxon>Rhodymeniophycidae</taxon>
        <taxon>Gracilariales</taxon>
        <taxon>Gracilariaceae</taxon>
        <taxon>Gracilariopsis</taxon>
    </lineage>
</organism>
<evidence type="ECO:0008006" key="8">
    <source>
        <dbReference type="Google" id="ProtNLM"/>
    </source>
</evidence>
<keyword evidence="2 5" id="KW-0812">Transmembrane</keyword>
<dbReference type="AlphaFoldDB" id="A0A2V3J0X5"/>
<evidence type="ECO:0000313" key="7">
    <source>
        <dbReference type="Proteomes" id="UP000247409"/>
    </source>
</evidence>
<dbReference type="OrthoDB" id="2122304at2759"/>
<gene>
    <name evidence="6" type="ORF">BWQ96_02339</name>
</gene>
<name>A0A2V3J0X5_9FLOR</name>
<proteinExistence type="predicted"/>
<evidence type="ECO:0000313" key="6">
    <source>
        <dbReference type="EMBL" id="PXF47953.1"/>
    </source>
</evidence>
<reference evidence="6 7" key="1">
    <citation type="journal article" date="2018" name="Mol. Biol. Evol.">
        <title>Analysis of the draft genome of the red seaweed Gracilariopsis chorda provides insights into genome size evolution in Rhodophyta.</title>
        <authorList>
            <person name="Lee J."/>
            <person name="Yang E.C."/>
            <person name="Graf L."/>
            <person name="Yang J.H."/>
            <person name="Qiu H."/>
            <person name="Zel Zion U."/>
            <person name="Chan C.X."/>
            <person name="Stephens T.G."/>
            <person name="Weber A.P.M."/>
            <person name="Boo G.H."/>
            <person name="Boo S.M."/>
            <person name="Kim K.M."/>
            <person name="Shin Y."/>
            <person name="Jung M."/>
            <person name="Lee S.J."/>
            <person name="Yim H.S."/>
            <person name="Lee J.H."/>
            <person name="Bhattacharya D."/>
            <person name="Yoon H.S."/>
        </authorList>
    </citation>
    <scope>NUCLEOTIDE SEQUENCE [LARGE SCALE GENOMIC DNA]</scope>
    <source>
        <strain evidence="6 7">SKKU-2015</strain>
        <tissue evidence="6">Whole body</tissue>
    </source>
</reference>
<dbReference type="SUPFAM" id="SSF161084">
    <property type="entry name" value="MAPEG domain-like"/>
    <property type="match status" value="1"/>
</dbReference>